<reference evidence="7 8" key="1">
    <citation type="journal article" date="2020" name="Elife">
        <title>Loss of centromere function drives karyotype evolution in closely related Malassezia species.</title>
        <authorList>
            <person name="Sankaranarayanan S.R."/>
            <person name="Ianiri G."/>
            <person name="Coelho M.A."/>
            <person name="Reza M.H."/>
            <person name="Thimmappa B.C."/>
            <person name="Ganguly P."/>
            <person name="Vadnala R.N."/>
            <person name="Sun S."/>
            <person name="Siddharthan R."/>
            <person name="Tellgren-Roth C."/>
            <person name="Dawson T.L."/>
            <person name="Heitman J."/>
            <person name="Sanyal K."/>
        </authorList>
    </citation>
    <scope>NUCLEOTIDE SEQUENCE [LARGE SCALE GENOMIC DNA]</scope>
    <source>
        <strain evidence="7">CBS14141</strain>
    </source>
</reference>
<dbReference type="PANTHER" id="PTHR31794:SF2">
    <property type="entry name" value="AUXIN EFFLUX TRANSPORTER FAMILY PROTEIN (EUROFUNG)"/>
    <property type="match status" value="1"/>
</dbReference>
<feature type="region of interest" description="Disordered" evidence="5">
    <location>
        <begin position="211"/>
        <end position="234"/>
    </location>
</feature>
<dbReference type="PANTHER" id="PTHR31794">
    <property type="entry name" value="AUXIN EFFLUX TRANSPORTER FAMILY PROTEIN (EUROFUNG)"/>
    <property type="match status" value="1"/>
</dbReference>
<protein>
    <recommendedName>
        <fullName evidence="9">Auxin efflux carrier</fullName>
    </recommendedName>
</protein>
<keyword evidence="2 6" id="KW-0812">Transmembrane</keyword>
<feature type="transmembrane region" description="Helical" evidence="6">
    <location>
        <begin position="380"/>
        <end position="400"/>
    </location>
</feature>
<evidence type="ECO:0008006" key="9">
    <source>
        <dbReference type="Google" id="ProtNLM"/>
    </source>
</evidence>
<evidence type="ECO:0000313" key="7">
    <source>
        <dbReference type="EMBL" id="WFD46267.1"/>
    </source>
</evidence>
<keyword evidence="8" id="KW-1185">Reference proteome</keyword>
<dbReference type="InterPro" id="IPR004776">
    <property type="entry name" value="Mem_transp_PIN-like"/>
</dbReference>
<keyword evidence="4 6" id="KW-0472">Membrane</keyword>
<feature type="transmembrane region" description="Helical" evidence="6">
    <location>
        <begin position="6"/>
        <end position="25"/>
    </location>
</feature>
<gene>
    <name evidence="7" type="ORF">GLX27_000901</name>
</gene>
<feature type="transmembrane region" description="Helical" evidence="6">
    <location>
        <begin position="420"/>
        <end position="441"/>
    </location>
</feature>
<proteinExistence type="predicted"/>
<keyword evidence="3 6" id="KW-1133">Transmembrane helix</keyword>
<evidence type="ECO:0000256" key="6">
    <source>
        <dbReference type="SAM" id="Phobius"/>
    </source>
</evidence>
<dbReference type="EMBL" id="CP046234">
    <property type="protein sequence ID" value="WFD46267.1"/>
    <property type="molecule type" value="Genomic_DNA"/>
</dbReference>
<feature type="compositionally biased region" description="Basic and acidic residues" evidence="5">
    <location>
        <begin position="218"/>
        <end position="234"/>
    </location>
</feature>
<name>A0ABY8EKZ9_MALFU</name>
<dbReference type="Proteomes" id="UP000818624">
    <property type="component" value="Chromosome 1"/>
</dbReference>
<evidence type="ECO:0000256" key="2">
    <source>
        <dbReference type="ARBA" id="ARBA00022692"/>
    </source>
</evidence>
<evidence type="ECO:0000313" key="8">
    <source>
        <dbReference type="Proteomes" id="UP000818624"/>
    </source>
</evidence>
<feature type="transmembrane region" description="Helical" evidence="6">
    <location>
        <begin position="253"/>
        <end position="278"/>
    </location>
</feature>
<feature type="transmembrane region" description="Helical" evidence="6">
    <location>
        <begin position="37"/>
        <end position="57"/>
    </location>
</feature>
<evidence type="ECO:0000256" key="4">
    <source>
        <dbReference type="ARBA" id="ARBA00023136"/>
    </source>
</evidence>
<feature type="transmembrane region" description="Helical" evidence="6">
    <location>
        <begin position="345"/>
        <end position="368"/>
    </location>
</feature>
<accession>A0ABY8EKZ9</accession>
<comment type="subcellular location">
    <subcellularLocation>
        <location evidence="1">Membrane</location>
        <topology evidence="1">Multi-pass membrane protein</topology>
    </subcellularLocation>
</comment>
<evidence type="ECO:0000256" key="3">
    <source>
        <dbReference type="ARBA" id="ARBA00022989"/>
    </source>
</evidence>
<sequence>MKLVSVTLASILQVVVMCLAGYILARRGVLDKKTQTKLNKLNVSILTPSLLFSKVAFSLTPERLTELAIVPLGFVIVSLVSALSAYVMSWVTRIPAGQRYFVVACSITPNSNTLPVALIQSLVGTVPELHWKRNGQDTDTPDDMLGRALTYLVLFSTLGTVQRWSIASNLLAKVSNEAPPPHLHHRTGTGFTDDVTDFLVDDVHRDQLASASQISTREPYRDDPSEPLADDRHVHFAPPRTPVLRRMIGALQYAVRVVLNFMTVPLWAAVASFVVALTPPLQRTVVSMTSLVGALQQLGGCSIPLTILVLGAYFAAADTGTSTECDSSDDEASESDMPDYSWRTIIAASTARMILTPLILIPMLAYLCIASKSKVVDDPVFIACACLVIGSPPALTLAQITSQRGNPNSNVEYLISGTIFVSYIVLTAPTTVGLVMAALAIDEVQDRFMLLRTLAWPMA</sequence>
<evidence type="ECO:0000256" key="1">
    <source>
        <dbReference type="ARBA" id="ARBA00004141"/>
    </source>
</evidence>
<feature type="transmembrane region" description="Helical" evidence="6">
    <location>
        <begin position="69"/>
        <end position="91"/>
    </location>
</feature>
<organism evidence="7 8">
    <name type="scientific">Malassezia furfur</name>
    <name type="common">Pityriasis versicolor infection agent</name>
    <name type="synonym">Pityrosporum furfur</name>
    <dbReference type="NCBI Taxonomy" id="55194"/>
    <lineage>
        <taxon>Eukaryota</taxon>
        <taxon>Fungi</taxon>
        <taxon>Dikarya</taxon>
        <taxon>Basidiomycota</taxon>
        <taxon>Ustilaginomycotina</taxon>
        <taxon>Malasseziomycetes</taxon>
        <taxon>Malasseziales</taxon>
        <taxon>Malasseziaceae</taxon>
        <taxon>Malassezia</taxon>
    </lineage>
</organism>
<dbReference type="Pfam" id="PF03547">
    <property type="entry name" value="Mem_trans"/>
    <property type="match status" value="1"/>
</dbReference>
<evidence type="ECO:0000256" key="5">
    <source>
        <dbReference type="SAM" id="MobiDB-lite"/>
    </source>
</evidence>